<dbReference type="PANTHER" id="PTHR31760:SF0">
    <property type="entry name" value="S-ADENOSYL-L-METHIONINE-DEPENDENT METHYLTRANSFERASES SUPERFAMILY PROTEIN"/>
    <property type="match status" value="1"/>
</dbReference>
<dbReference type="Gene3D" id="3.40.50.150">
    <property type="entry name" value="Vaccinia Virus protein VP39"/>
    <property type="match status" value="1"/>
</dbReference>
<evidence type="ECO:0000313" key="9">
    <source>
        <dbReference type="Proteomes" id="UP001056035"/>
    </source>
</evidence>
<evidence type="ECO:0000256" key="5">
    <source>
        <dbReference type="ARBA" id="ARBA00022691"/>
    </source>
</evidence>
<evidence type="ECO:0000256" key="7">
    <source>
        <dbReference type="SAM" id="MobiDB-lite"/>
    </source>
</evidence>
<feature type="region of interest" description="Disordered" evidence="7">
    <location>
        <begin position="214"/>
        <end position="235"/>
    </location>
</feature>
<dbReference type="EMBL" id="CP098502">
    <property type="protein sequence ID" value="UTI64604.1"/>
    <property type="molecule type" value="Genomic_DNA"/>
</dbReference>
<dbReference type="RefSeq" id="WP_254571304.1">
    <property type="nucleotide sequence ID" value="NZ_CP098502.1"/>
</dbReference>
<keyword evidence="5 6" id="KW-0949">S-adenosyl-L-methionine</keyword>
<dbReference type="HAMAP" id="MF_00074">
    <property type="entry name" value="16SrRNA_methyltr_G"/>
    <property type="match status" value="1"/>
</dbReference>
<proteinExistence type="inferred from homology"/>
<dbReference type="EC" id="2.1.1.-" evidence="6"/>
<keyword evidence="1 6" id="KW-0963">Cytoplasm</keyword>
<evidence type="ECO:0000313" key="8">
    <source>
        <dbReference type="EMBL" id="UTI64604.1"/>
    </source>
</evidence>
<reference evidence="8 9" key="1">
    <citation type="submission" date="2022-06" db="EMBL/GenBank/DDBJ databases">
        <title>Paraconexibacter antarcticus.</title>
        <authorList>
            <person name="Kim C.S."/>
        </authorList>
    </citation>
    <scope>NUCLEOTIDE SEQUENCE [LARGE SCALE GENOMIC DNA]</scope>
    <source>
        <strain evidence="8 9">02-257</strain>
    </source>
</reference>
<gene>
    <name evidence="6" type="primary">rsmG</name>
    <name evidence="8" type="ORF">NBH00_25140</name>
</gene>
<sequence length="235" mass="24298">MNPVDSRLAELCAAHGLDAALVPRFRALLDGLAADPTAPTTVVDPTAAVEVHVADSLDGLGLPLVREARVVADIGAGAGFPGLVLALCLPGAQVSLVESVGRKCEFMGRLAAVAGVTNALPVHARAEAWPAGIGAHDLVTARALAPLTALVEYAAPLLAEDGHLVAWKGARDTAEEADGAAAAAATGMELVEVWPVPPRPGADRRHLHVFRKAEPTPSRFPRREGMARKRPITAA</sequence>
<dbReference type="Proteomes" id="UP001056035">
    <property type="component" value="Chromosome"/>
</dbReference>
<feature type="binding site" evidence="6">
    <location>
        <position position="75"/>
    </location>
    <ligand>
        <name>S-adenosyl-L-methionine</name>
        <dbReference type="ChEBI" id="CHEBI:59789"/>
    </ligand>
</feature>
<evidence type="ECO:0000256" key="2">
    <source>
        <dbReference type="ARBA" id="ARBA00022552"/>
    </source>
</evidence>
<feature type="binding site" evidence="6">
    <location>
        <begin position="126"/>
        <end position="127"/>
    </location>
    <ligand>
        <name>S-adenosyl-L-methionine</name>
        <dbReference type="ChEBI" id="CHEBI:59789"/>
    </ligand>
</feature>
<comment type="similarity">
    <text evidence="6">Belongs to the methyltransferase superfamily. RNA methyltransferase RsmG family.</text>
</comment>
<keyword evidence="3 6" id="KW-0489">Methyltransferase</keyword>
<name>A0ABY5DUK8_9ACTN</name>
<organism evidence="8 9">
    <name type="scientific">Paraconexibacter antarcticus</name>
    <dbReference type="NCBI Taxonomy" id="2949664"/>
    <lineage>
        <taxon>Bacteria</taxon>
        <taxon>Bacillati</taxon>
        <taxon>Actinomycetota</taxon>
        <taxon>Thermoleophilia</taxon>
        <taxon>Solirubrobacterales</taxon>
        <taxon>Paraconexibacteraceae</taxon>
        <taxon>Paraconexibacter</taxon>
    </lineage>
</organism>
<accession>A0ABY5DUK8</accession>
<dbReference type="SUPFAM" id="SSF53335">
    <property type="entry name" value="S-adenosyl-L-methionine-dependent methyltransferases"/>
    <property type="match status" value="1"/>
</dbReference>
<dbReference type="InterPro" id="IPR003682">
    <property type="entry name" value="rRNA_ssu_MeTfrase_G"/>
</dbReference>
<keyword evidence="4 6" id="KW-0808">Transferase</keyword>
<keyword evidence="9" id="KW-1185">Reference proteome</keyword>
<evidence type="ECO:0000256" key="1">
    <source>
        <dbReference type="ARBA" id="ARBA00022490"/>
    </source>
</evidence>
<comment type="function">
    <text evidence="6">Specifically methylates the N7 position of a guanine in 16S rRNA.</text>
</comment>
<feature type="binding site" evidence="6">
    <location>
        <position position="80"/>
    </location>
    <ligand>
        <name>S-adenosyl-L-methionine</name>
        <dbReference type="ChEBI" id="CHEBI:59789"/>
    </ligand>
</feature>
<dbReference type="GO" id="GO:0008168">
    <property type="term" value="F:methyltransferase activity"/>
    <property type="evidence" value="ECO:0007669"/>
    <property type="project" value="UniProtKB-KW"/>
</dbReference>
<feature type="binding site" evidence="6">
    <location>
        <position position="142"/>
    </location>
    <ligand>
        <name>S-adenosyl-L-methionine</name>
        <dbReference type="ChEBI" id="CHEBI:59789"/>
    </ligand>
</feature>
<dbReference type="Pfam" id="PF02527">
    <property type="entry name" value="GidB"/>
    <property type="match status" value="1"/>
</dbReference>
<comment type="subcellular location">
    <subcellularLocation>
        <location evidence="6">Cytoplasm</location>
    </subcellularLocation>
</comment>
<dbReference type="PANTHER" id="PTHR31760">
    <property type="entry name" value="S-ADENOSYL-L-METHIONINE-DEPENDENT METHYLTRANSFERASES SUPERFAMILY PROTEIN"/>
    <property type="match status" value="1"/>
</dbReference>
<comment type="caution">
    <text evidence="6">Lacks conserved residue(s) required for the propagation of feature annotation.</text>
</comment>
<evidence type="ECO:0000256" key="3">
    <source>
        <dbReference type="ARBA" id="ARBA00022603"/>
    </source>
</evidence>
<dbReference type="GO" id="GO:0032259">
    <property type="term" value="P:methylation"/>
    <property type="evidence" value="ECO:0007669"/>
    <property type="project" value="UniProtKB-KW"/>
</dbReference>
<evidence type="ECO:0000256" key="4">
    <source>
        <dbReference type="ARBA" id="ARBA00022679"/>
    </source>
</evidence>
<protein>
    <recommendedName>
        <fullName evidence="6">Ribosomal RNA small subunit methyltransferase G</fullName>
        <ecNumber evidence="6">2.1.1.-</ecNumber>
    </recommendedName>
    <alternativeName>
        <fullName evidence="6">16S rRNA 7-methylguanosine methyltransferase</fullName>
        <shortName evidence="6">16S rRNA m7G methyltransferase</shortName>
    </alternativeName>
</protein>
<dbReference type="InterPro" id="IPR029063">
    <property type="entry name" value="SAM-dependent_MTases_sf"/>
</dbReference>
<keyword evidence="2 6" id="KW-0698">rRNA processing</keyword>
<evidence type="ECO:0000256" key="6">
    <source>
        <dbReference type="HAMAP-Rule" id="MF_00074"/>
    </source>
</evidence>